<name>A0A498KW30_9EURY</name>
<dbReference type="EMBL" id="RDFA01000003">
    <property type="protein sequence ID" value="RXK49458.1"/>
    <property type="molecule type" value="Genomic_DNA"/>
</dbReference>
<reference evidence="2 3" key="1">
    <citation type="submission" date="2019-01" db="EMBL/GenBank/DDBJ databases">
        <title>Halorientalis sp. F13-25 a new haloarchaeum isolated from hypersaline water.</title>
        <authorList>
            <person name="Ana D.-V."/>
            <person name="Cristina S.-P."/>
            <person name="Antonio V."/>
        </authorList>
    </citation>
    <scope>NUCLEOTIDE SEQUENCE [LARGE SCALE GENOMIC DNA]</scope>
    <source>
        <strain evidence="2 3">F13-25</strain>
    </source>
</reference>
<sequence>MSLELAATFGTTSPVVGMVHLPSLPGAPGYDPDGGREAVLERARADARALADGGVDGLIVENYGDAPFHADDVPKHVVAEMTRAATTVVETVDCPVGINVLRNDATAALSVAAAVDAAFVRVNVHTGARVTDQGVIEGRAAETLRLREGIDTDVAVLADVAVKHSAPLGGRDLGAAVADAIDRGRADGLVVSGPATGSVTDADDLRTVVAARDETDPDVPVFVGSGVTADSIGDLLSVADGAIVGTALKEDGETTNPVDRDRVRALVAATPDA</sequence>
<dbReference type="OrthoDB" id="38543at2157"/>
<keyword evidence="3" id="KW-1185">Reference proteome</keyword>
<dbReference type="Proteomes" id="UP000289691">
    <property type="component" value="Unassembled WGS sequence"/>
</dbReference>
<evidence type="ECO:0000313" key="3">
    <source>
        <dbReference type="Proteomes" id="UP000289691"/>
    </source>
</evidence>
<dbReference type="InterPro" id="IPR005137">
    <property type="entry name" value="BtpA"/>
</dbReference>
<dbReference type="InterPro" id="IPR011060">
    <property type="entry name" value="RibuloseP-bd_barrel"/>
</dbReference>
<comment type="caution">
    <text evidence="2">The sequence shown here is derived from an EMBL/GenBank/DDBJ whole genome shotgun (WGS) entry which is preliminary data.</text>
</comment>
<dbReference type="SUPFAM" id="SSF51366">
    <property type="entry name" value="Ribulose-phoshate binding barrel"/>
    <property type="match status" value="1"/>
</dbReference>
<organism evidence="2 3">
    <name type="scientific">Halorientalis pallida</name>
    <dbReference type="NCBI Taxonomy" id="2479928"/>
    <lineage>
        <taxon>Archaea</taxon>
        <taxon>Methanobacteriati</taxon>
        <taxon>Methanobacteriota</taxon>
        <taxon>Stenosarchaea group</taxon>
        <taxon>Halobacteria</taxon>
        <taxon>Halobacteriales</taxon>
        <taxon>Haloarculaceae</taxon>
        <taxon>Halorientalis</taxon>
    </lineage>
</organism>
<dbReference type="AlphaFoldDB" id="A0A498KW30"/>
<dbReference type="PANTHER" id="PTHR21381:SF3">
    <property type="entry name" value="SGC REGION PROTEIN SGCQ-RELATED"/>
    <property type="match status" value="1"/>
</dbReference>
<comment type="similarity">
    <text evidence="1">Belongs to the BtpA family.</text>
</comment>
<accession>A0A498KW30</accession>
<dbReference type="RefSeq" id="WP_129069054.1">
    <property type="nucleotide sequence ID" value="NZ_RDFA01000003.1"/>
</dbReference>
<gene>
    <name evidence="2" type="ORF">EAF64_11150</name>
</gene>
<dbReference type="PANTHER" id="PTHR21381">
    <property type="entry name" value="ZGC:162297"/>
    <property type="match status" value="1"/>
</dbReference>
<dbReference type="PIRSF" id="PIRSF005956">
    <property type="entry name" value="BtpA"/>
    <property type="match status" value="1"/>
</dbReference>
<protein>
    <submittedName>
        <fullName evidence="2">BtpA/SgcQ family protein</fullName>
    </submittedName>
</protein>
<dbReference type="NCBIfam" id="TIGR00259">
    <property type="entry name" value="thylakoid_BtpA"/>
    <property type="match status" value="1"/>
</dbReference>
<evidence type="ECO:0000313" key="2">
    <source>
        <dbReference type="EMBL" id="RXK49458.1"/>
    </source>
</evidence>
<dbReference type="Pfam" id="PF03437">
    <property type="entry name" value="BtpA"/>
    <property type="match status" value="1"/>
</dbReference>
<evidence type="ECO:0000256" key="1">
    <source>
        <dbReference type="ARBA" id="ARBA00006007"/>
    </source>
</evidence>
<proteinExistence type="inferred from homology"/>